<dbReference type="Gene3D" id="3.60.10.10">
    <property type="entry name" value="Endonuclease/exonuclease/phosphatase"/>
    <property type="match status" value="1"/>
</dbReference>
<keyword evidence="2" id="KW-1185">Reference proteome</keyword>
<accession>A0ABQ6N8S7</accession>
<name>A0ABQ6N8S7_9STRA</name>
<proteinExistence type="predicted"/>
<dbReference type="EMBL" id="BRYB01002350">
    <property type="protein sequence ID" value="GMI43562.1"/>
    <property type="molecule type" value="Genomic_DNA"/>
</dbReference>
<evidence type="ECO:0000313" key="2">
    <source>
        <dbReference type="Proteomes" id="UP001165060"/>
    </source>
</evidence>
<comment type="caution">
    <text evidence="1">The sequence shown here is derived from an EMBL/GenBank/DDBJ whole genome shotgun (WGS) entry which is preliminary data.</text>
</comment>
<gene>
    <name evidence="1" type="ORF">TeGR_g895</name>
</gene>
<dbReference type="Proteomes" id="UP001165060">
    <property type="component" value="Unassembled WGS sequence"/>
</dbReference>
<protein>
    <submittedName>
        <fullName evidence="1">Uncharacterized protein</fullName>
    </submittedName>
</protein>
<dbReference type="InterPro" id="IPR036691">
    <property type="entry name" value="Endo/exonu/phosph_ase_sf"/>
</dbReference>
<evidence type="ECO:0000313" key="1">
    <source>
        <dbReference type="EMBL" id="GMI43562.1"/>
    </source>
</evidence>
<sequence>MLLQGETDGTRPRNIATNDEFLDTIKLSLDNEYVVMGDVAIGEPPTGTKQEVNGKMIEWYGFVRLIVLVRASHPLSKDYTSFKTVIAPFGDKQSMYEPHVYPKDASPDKGGVCVVIESLDLVIVCCHLYGTNKYGVPEKTFDAKRRFQLRHMSEMFQYYLPPGRLSNMNKIVLGDFNFRAEMHPDPEDKVKGGRDWQSVQSHLSKDWKGGSKEDKDTGVRRLFHRHDRLNTWMVKSGVWEEDETYGEGAGEEQDTEERENDEVEFGLSEGVPEVLLNTSDAIAEARGEFCYPTFTFKIGDKKVPREYAEKRTPSWTDRVIYGGALTLRDVGVERKVIASDHEPVYATFLLKQATT</sequence>
<reference evidence="1 2" key="1">
    <citation type="journal article" date="2023" name="Commun. Biol.">
        <title>Genome analysis of Parmales, the sister group of diatoms, reveals the evolutionary specialization of diatoms from phago-mixotrophs to photoautotrophs.</title>
        <authorList>
            <person name="Ban H."/>
            <person name="Sato S."/>
            <person name="Yoshikawa S."/>
            <person name="Yamada K."/>
            <person name="Nakamura Y."/>
            <person name="Ichinomiya M."/>
            <person name="Sato N."/>
            <person name="Blanc-Mathieu R."/>
            <person name="Endo H."/>
            <person name="Kuwata A."/>
            <person name="Ogata H."/>
        </authorList>
    </citation>
    <scope>NUCLEOTIDE SEQUENCE [LARGE SCALE GENOMIC DNA]</scope>
</reference>
<organism evidence="1 2">
    <name type="scientific">Tetraparma gracilis</name>
    <dbReference type="NCBI Taxonomy" id="2962635"/>
    <lineage>
        <taxon>Eukaryota</taxon>
        <taxon>Sar</taxon>
        <taxon>Stramenopiles</taxon>
        <taxon>Ochrophyta</taxon>
        <taxon>Bolidophyceae</taxon>
        <taxon>Parmales</taxon>
        <taxon>Triparmaceae</taxon>
        <taxon>Tetraparma</taxon>
    </lineage>
</organism>
<dbReference type="SUPFAM" id="SSF56219">
    <property type="entry name" value="DNase I-like"/>
    <property type="match status" value="1"/>
</dbReference>